<dbReference type="CDD" id="cd00293">
    <property type="entry name" value="USP-like"/>
    <property type="match status" value="1"/>
</dbReference>
<reference evidence="4" key="1">
    <citation type="submission" date="2024-05" db="EMBL/GenBank/DDBJ databases">
        <authorList>
            <person name="Bunk B."/>
            <person name="Swiderski J."/>
            <person name="Sproer C."/>
            <person name="Thiel V."/>
        </authorList>
    </citation>
    <scope>NUCLEOTIDE SEQUENCE</scope>
    <source>
        <strain evidence="4">DSM 17735</strain>
    </source>
</reference>
<evidence type="ECO:0000259" key="3">
    <source>
        <dbReference type="Pfam" id="PF00582"/>
    </source>
</evidence>
<dbReference type="InterPro" id="IPR014729">
    <property type="entry name" value="Rossmann-like_a/b/a_fold"/>
</dbReference>
<organism evidence="4">
    <name type="scientific">Polaromonas hydrogenivorans</name>
    <dbReference type="NCBI Taxonomy" id="335476"/>
    <lineage>
        <taxon>Bacteria</taxon>
        <taxon>Pseudomonadati</taxon>
        <taxon>Pseudomonadota</taxon>
        <taxon>Betaproteobacteria</taxon>
        <taxon>Burkholderiales</taxon>
        <taxon>Comamonadaceae</taxon>
        <taxon>Polaromonas</taxon>
    </lineage>
</organism>
<dbReference type="InterPro" id="IPR006016">
    <property type="entry name" value="UspA"/>
</dbReference>
<name>A0AAU7LWB3_9BURK</name>
<dbReference type="SUPFAM" id="SSF52402">
    <property type="entry name" value="Adenine nucleotide alpha hydrolases-like"/>
    <property type="match status" value="1"/>
</dbReference>
<dbReference type="EMBL" id="CP157675">
    <property type="protein sequence ID" value="XBP71886.1"/>
    <property type="molecule type" value="Genomic_DNA"/>
</dbReference>
<gene>
    <name evidence="4" type="ORF">ABLV49_08850</name>
</gene>
<proteinExistence type="inferred from homology"/>
<dbReference type="PIRSF" id="PIRSF006276">
    <property type="entry name" value="UspA"/>
    <property type="match status" value="1"/>
</dbReference>
<dbReference type="Gene3D" id="3.40.50.620">
    <property type="entry name" value="HUPs"/>
    <property type="match status" value="1"/>
</dbReference>
<feature type="domain" description="UspA" evidence="3">
    <location>
        <begin position="1"/>
        <end position="146"/>
    </location>
</feature>
<dbReference type="PANTHER" id="PTHR46268:SF15">
    <property type="entry name" value="UNIVERSAL STRESS PROTEIN HP_0031"/>
    <property type="match status" value="1"/>
</dbReference>
<dbReference type="GO" id="GO:0005737">
    <property type="term" value="C:cytoplasm"/>
    <property type="evidence" value="ECO:0007669"/>
    <property type="project" value="UniProtKB-SubCell"/>
</dbReference>
<comment type="subcellular location">
    <subcellularLocation>
        <location evidence="2">Cytoplasm</location>
    </subcellularLocation>
</comment>
<dbReference type="PRINTS" id="PR01438">
    <property type="entry name" value="UNVRSLSTRESS"/>
</dbReference>
<dbReference type="PANTHER" id="PTHR46268">
    <property type="entry name" value="STRESS RESPONSE PROTEIN NHAX"/>
    <property type="match status" value="1"/>
</dbReference>
<dbReference type="RefSeq" id="WP_349281227.1">
    <property type="nucleotide sequence ID" value="NZ_CBCSCU010000004.1"/>
</dbReference>
<evidence type="ECO:0000256" key="2">
    <source>
        <dbReference type="PIRNR" id="PIRNR006276"/>
    </source>
</evidence>
<sequence length="155" mass="16181">MYQRILVPVDGSETANKALVAALQLARESGGRVRLIHVLEELAYLTGYEQYGAYSGDLIAAMRDTGSKILDDALAIAQSAGVPADSLLCDTLGDRLAEAVADAAKQWNADLVVVGTHGRRGIGRVLLGSGAEQILRLALVPVLVIRSGESASPAA</sequence>
<dbReference type="AlphaFoldDB" id="A0AAU7LWB3"/>
<protein>
    <recommendedName>
        <fullName evidence="2">Universal stress protein</fullName>
    </recommendedName>
</protein>
<keyword evidence="2" id="KW-0963">Cytoplasm</keyword>
<evidence type="ECO:0000313" key="4">
    <source>
        <dbReference type="EMBL" id="XBP71886.1"/>
    </source>
</evidence>
<dbReference type="Pfam" id="PF00582">
    <property type="entry name" value="Usp"/>
    <property type="match status" value="1"/>
</dbReference>
<evidence type="ECO:0000256" key="1">
    <source>
        <dbReference type="ARBA" id="ARBA00008791"/>
    </source>
</evidence>
<dbReference type="InterPro" id="IPR006015">
    <property type="entry name" value="Universal_stress_UspA"/>
</dbReference>
<accession>A0AAU7LWB3</accession>
<comment type="similarity">
    <text evidence="1 2">Belongs to the universal stress protein A family.</text>
</comment>